<gene>
    <name evidence="1" type="ORF">CQ13_06460</name>
</gene>
<dbReference type="EMBL" id="LLYA01000170">
    <property type="protein sequence ID" value="KRR21689.1"/>
    <property type="molecule type" value="Genomic_DNA"/>
</dbReference>
<accession>A0A0R3MNE9</accession>
<name>A0A0R3MNE9_9BRAD</name>
<organism evidence="1 2">
    <name type="scientific">Bradyrhizobium retamae</name>
    <dbReference type="NCBI Taxonomy" id="1300035"/>
    <lineage>
        <taxon>Bacteria</taxon>
        <taxon>Pseudomonadati</taxon>
        <taxon>Pseudomonadota</taxon>
        <taxon>Alphaproteobacteria</taxon>
        <taxon>Hyphomicrobiales</taxon>
        <taxon>Nitrobacteraceae</taxon>
        <taxon>Bradyrhizobium</taxon>
    </lineage>
</organism>
<dbReference type="AlphaFoldDB" id="A0A0R3MNE9"/>
<evidence type="ECO:0000313" key="1">
    <source>
        <dbReference type="EMBL" id="KRR21689.1"/>
    </source>
</evidence>
<keyword evidence="2" id="KW-1185">Reference proteome</keyword>
<reference evidence="1 2" key="1">
    <citation type="submission" date="2014-03" db="EMBL/GenBank/DDBJ databases">
        <title>Bradyrhizobium valentinum sp. nov., isolated from effective nodules of Lupinus mariae-josephae, a lupine endemic of basic-lime soils in Eastern Spain.</title>
        <authorList>
            <person name="Duran D."/>
            <person name="Rey L."/>
            <person name="Navarro A."/>
            <person name="Busquets A."/>
            <person name="Imperial J."/>
            <person name="Ruiz-Argueso T."/>
        </authorList>
    </citation>
    <scope>NUCLEOTIDE SEQUENCE [LARGE SCALE GENOMIC DNA]</scope>
    <source>
        <strain evidence="1 2">Ro19</strain>
    </source>
</reference>
<evidence type="ECO:0000313" key="2">
    <source>
        <dbReference type="Proteomes" id="UP000052023"/>
    </source>
</evidence>
<proteinExistence type="predicted"/>
<dbReference type="Proteomes" id="UP000052023">
    <property type="component" value="Unassembled WGS sequence"/>
</dbReference>
<comment type="caution">
    <text evidence="1">The sequence shown here is derived from an EMBL/GenBank/DDBJ whole genome shotgun (WGS) entry which is preliminary data.</text>
</comment>
<sequence length="92" mass="10450">MSDEPLTAVLFRADKRGPHKGEVTAVFPREIDNGNLMGCYAHIGQHGSCSREWYATTRPATPAEYESLKRELESAPFGYRFKVYKRIPGWMA</sequence>
<dbReference type="RefSeq" id="WP_057845589.1">
    <property type="nucleotide sequence ID" value="NZ_LLYA01000170.1"/>
</dbReference>
<dbReference type="OrthoDB" id="1031838at2"/>
<protein>
    <submittedName>
        <fullName evidence="1">Uncharacterized protein</fullName>
    </submittedName>
</protein>